<dbReference type="NCBIfam" id="TIGR02937">
    <property type="entry name" value="sigma70-ECF"/>
    <property type="match status" value="1"/>
</dbReference>
<dbReference type="Proteomes" id="UP000264492">
    <property type="component" value="Unassembled WGS sequence"/>
</dbReference>
<dbReference type="PANTHER" id="PTHR43133:SF8">
    <property type="entry name" value="RNA POLYMERASE SIGMA FACTOR HI_1459-RELATED"/>
    <property type="match status" value="1"/>
</dbReference>
<dbReference type="Pfam" id="PF08281">
    <property type="entry name" value="Sigma70_r4_2"/>
    <property type="match status" value="1"/>
</dbReference>
<evidence type="ECO:0000259" key="6">
    <source>
        <dbReference type="Pfam" id="PF08281"/>
    </source>
</evidence>
<organism evidence="7 8">
    <name type="scientific">Lysobacter silvisoli</name>
    <dbReference type="NCBI Taxonomy" id="2293254"/>
    <lineage>
        <taxon>Bacteria</taxon>
        <taxon>Pseudomonadati</taxon>
        <taxon>Pseudomonadota</taxon>
        <taxon>Gammaproteobacteria</taxon>
        <taxon>Lysobacterales</taxon>
        <taxon>Lysobacteraceae</taxon>
        <taxon>Lysobacter</taxon>
    </lineage>
</organism>
<comment type="similarity">
    <text evidence="1">Belongs to the sigma-70 factor family. ECF subfamily.</text>
</comment>
<dbReference type="OrthoDB" id="9029451at2"/>
<evidence type="ECO:0000256" key="2">
    <source>
        <dbReference type="ARBA" id="ARBA00023015"/>
    </source>
</evidence>
<dbReference type="InterPro" id="IPR013325">
    <property type="entry name" value="RNA_pol_sigma_r2"/>
</dbReference>
<dbReference type="InterPro" id="IPR014284">
    <property type="entry name" value="RNA_pol_sigma-70_dom"/>
</dbReference>
<evidence type="ECO:0000256" key="4">
    <source>
        <dbReference type="ARBA" id="ARBA00023125"/>
    </source>
</evidence>
<protein>
    <submittedName>
        <fullName evidence="7">Sigma-70 family RNA polymerase sigma factor</fullName>
    </submittedName>
</protein>
<dbReference type="EMBL" id="QTSU01000004">
    <property type="protein sequence ID" value="RDZ26303.1"/>
    <property type="molecule type" value="Genomic_DNA"/>
</dbReference>
<keyword evidence="2" id="KW-0805">Transcription regulation</keyword>
<dbReference type="Gene3D" id="1.10.1740.10">
    <property type="match status" value="1"/>
</dbReference>
<dbReference type="InterPro" id="IPR039425">
    <property type="entry name" value="RNA_pol_sigma-70-like"/>
</dbReference>
<reference evidence="7 8" key="1">
    <citation type="submission" date="2018-08" db="EMBL/GenBank/DDBJ databases">
        <title>Lysobacter sp. zong2l5, whole genome shotgun sequence.</title>
        <authorList>
            <person name="Zhang X."/>
            <person name="Feng G."/>
            <person name="Zhu H."/>
        </authorList>
    </citation>
    <scope>NUCLEOTIDE SEQUENCE [LARGE SCALE GENOMIC DNA]</scope>
    <source>
        <strain evidence="8">zong2l5</strain>
    </source>
</reference>
<evidence type="ECO:0000313" key="7">
    <source>
        <dbReference type="EMBL" id="RDZ26303.1"/>
    </source>
</evidence>
<dbReference type="InterPro" id="IPR036388">
    <property type="entry name" value="WH-like_DNA-bd_sf"/>
</dbReference>
<dbReference type="AlphaFoldDB" id="A0A371JXC4"/>
<dbReference type="InterPro" id="IPR013249">
    <property type="entry name" value="RNA_pol_sigma70_r4_t2"/>
</dbReference>
<name>A0A371JXC4_9GAMM</name>
<evidence type="ECO:0000313" key="8">
    <source>
        <dbReference type="Proteomes" id="UP000264492"/>
    </source>
</evidence>
<dbReference type="SUPFAM" id="SSF88946">
    <property type="entry name" value="Sigma2 domain of RNA polymerase sigma factors"/>
    <property type="match status" value="1"/>
</dbReference>
<evidence type="ECO:0000256" key="5">
    <source>
        <dbReference type="ARBA" id="ARBA00023163"/>
    </source>
</evidence>
<dbReference type="InterPro" id="IPR013324">
    <property type="entry name" value="RNA_pol_sigma_r3/r4-like"/>
</dbReference>
<keyword evidence="5" id="KW-0804">Transcription</keyword>
<keyword evidence="3" id="KW-0731">Sigma factor</keyword>
<dbReference type="PANTHER" id="PTHR43133">
    <property type="entry name" value="RNA POLYMERASE ECF-TYPE SIGMA FACTO"/>
    <property type="match status" value="1"/>
</dbReference>
<dbReference type="GO" id="GO:0006352">
    <property type="term" value="P:DNA-templated transcription initiation"/>
    <property type="evidence" value="ECO:0007669"/>
    <property type="project" value="InterPro"/>
</dbReference>
<dbReference type="SUPFAM" id="SSF88659">
    <property type="entry name" value="Sigma3 and sigma4 domains of RNA polymerase sigma factors"/>
    <property type="match status" value="1"/>
</dbReference>
<dbReference type="GO" id="GO:0016987">
    <property type="term" value="F:sigma factor activity"/>
    <property type="evidence" value="ECO:0007669"/>
    <property type="project" value="UniProtKB-KW"/>
</dbReference>
<comment type="caution">
    <text evidence="7">The sequence shown here is derived from an EMBL/GenBank/DDBJ whole genome shotgun (WGS) entry which is preliminary data.</text>
</comment>
<keyword evidence="8" id="KW-1185">Reference proteome</keyword>
<sequence>MGKAGEGSREFGIADEMFVKAWHATKPELERRARRLADGHRDRADDLLANTAIKALLFMRRSPDAMNDPDGFLFVVLRHVFLDSVRRNGRDGEVFDRGVDIAAEGVAQDLELSALQRMELDEQLSRVIAAVTALNRDQKRLFAYRFIDDLPYPAIAERLSINQPLARKRVQLLRERLRVAVERD</sequence>
<dbReference type="RefSeq" id="WP_115861659.1">
    <property type="nucleotide sequence ID" value="NZ_QTSU01000004.1"/>
</dbReference>
<evidence type="ECO:0000256" key="1">
    <source>
        <dbReference type="ARBA" id="ARBA00010641"/>
    </source>
</evidence>
<gene>
    <name evidence="7" type="ORF">DX914_18740</name>
</gene>
<feature type="domain" description="RNA polymerase sigma factor 70 region 4 type 2" evidence="6">
    <location>
        <begin position="126"/>
        <end position="177"/>
    </location>
</feature>
<keyword evidence="4" id="KW-0238">DNA-binding</keyword>
<dbReference type="GO" id="GO:0003677">
    <property type="term" value="F:DNA binding"/>
    <property type="evidence" value="ECO:0007669"/>
    <property type="project" value="UniProtKB-KW"/>
</dbReference>
<dbReference type="Gene3D" id="1.10.10.10">
    <property type="entry name" value="Winged helix-like DNA-binding domain superfamily/Winged helix DNA-binding domain"/>
    <property type="match status" value="1"/>
</dbReference>
<evidence type="ECO:0000256" key="3">
    <source>
        <dbReference type="ARBA" id="ARBA00023082"/>
    </source>
</evidence>
<accession>A0A371JXC4</accession>
<proteinExistence type="inferred from homology"/>